<organism evidence="1 2">
    <name type="scientific">Rhizobium lentis</name>
    <dbReference type="NCBI Taxonomy" id="1138194"/>
    <lineage>
        <taxon>Bacteria</taxon>
        <taxon>Pseudomonadati</taxon>
        <taxon>Pseudomonadota</taxon>
        <taxon>Alphaproteobacteria</taxon>
        <taxon>Hyphomicrobiales</taxon>
        <taxon>Rhizobiaceae</taxon>
        <taxon>Rhizobium/Agrobacterium group</taxon>
        <taxon>Rhizobium</taxon>
    </lineage>
</organism>
<name>A0ABS7IBY5_9HYPH</name>
<dbReference type="RefSeq" id="WP_221119279.1">
    <property type="nucleotide sequence ID" value="NZ_JABDYF010000003.1"/>
</dbReference>
<evidence type="ECO:0000313" key="2">
    <source>
        <dbReference type="Proteomes" id="UP000770629"/>
    </source>
</evidence>
<comment type="caution">
    <text evidence="1">The sequence shown here is derived from an EMBL/GenBank/DDBJ whole genome shotgun (WGS) entry which is preliminary data.</text>
</comment>
<accession>A0ABS7IBY5</accession>
<reference evidence="1 2" key="1">
    <citation type="submission" date="2020-04" db="EMBL/GenBank/DDBJ databases">
        <title>Global-level population genomics: horizontal gene transfer, symbiosis and evolution in Rhizobia.</title>
        <authorList>
            <person name="Gai Y."/>
        </authorList>
    </citation>
    <scope>NUCLEOTIDE SEQUENCE [LARGE SCALE GENOMIC DNA]</scope>
    <source>
        <strain evidence="1 2">BLR33</strain>
    </source>
</reference>
<proteinExistence type="predicted"/>
<dbReference type="Proteomes" id="UP000770629">
    <property type="component" value="Unassembled WGS sequence"/>
</dbReference>
<keyword evidence="2" id="KW-1185">Reference proteome</keyword>
<evidence type="ECO:0000313" key="1">
    <source>
        <dbReference type="EMBL" id="MBX5089398.1"/>
    </source>
</evidence>
<gene>
    <name evidence="1" type="ORF">HJB60_09460</name>
</gene>
<protein>
    <submittedName>
        <fullName evidence="1">Uncharacterized protein</fullName>
    </submittedName>
</protein>
<sequence length="150" mass="16838">MADIVDRLRSNQPLAICPYDRKSPEYWTAPNDKPCKFCGGLPDGPDKCTGADTRIMGEAADEIERLEEELQHFYALAVDDPGKNPPTFWKDEAATLRDRCEKLEKALEPFADAVFNDNGDLTVNLSVDSEDLIRAYFTLRAALIQKQKEG</sequence>
<dbReference type="EMBL" id="JABDYF010000003">
    <property type="protein sequence ID" value="MBX5089398.1"/>
    <property type="molecule type" value="Genomic_DNA"/>
</dbReference>